<reference evidence="1" key="1">
    <citation type="submission" date="2016-12" db="EMBL/GenBank/DDBJ databases">
        <title>Multiple viral infections in Agaricus bisporus - Characterisation of 18 unique RNA viruses and 8 ORFans identified by deep sequencing.</title>
        <authorList>
            <person name="Deakin G."/>
            <person name="Dobbs E."/>
            <person name="Jones I.M."/>
            <person name="Grogan H.M."/>
            <person name="Burton K.S."/>
        </authorList>
    </citation>
    <scope>NUCLEOTIDE SEQUENCE</scope>
    <source>
        <strain evidence="1">003</strain>
    </source>
</reference>
<dbReference type="EMBL" id="KY357514">
    <property type="protein sequence ID" value="AQM32748.1"/>
    <property type="molecule type" value="Genomic_DNA"/>
</dbReference>
<accession>A0A1Q1M944</accession>
<dbReference type="AlphaFoldDB" id="A0A1Q1M944"/>
<organism evidence="1">
    <name type="scientific">Agaricus bisporus</name>
    <name type="common">White button mushroom</name>
    <dbReference type="NCBI Taxonomy" id="5341"/>
    <lineage>
        <taxon>Eukaryota</taxon>
        <taxon>Fungi</taxon>
        <taxon>Dikarya</taxon>
        <taxon>Basidiomycota</taxon>
        <taxon>Agaricomycotina</taxon>
        <taxon>Agaricomycetes</taxon>
        <taxon>Agaricomycetidae</taxon>
        <taxon>Agaricales</taxon>
        <taxon>Agaricineae</taxon>
        <taxon>Agaricaceae</taxon>
        <taxon>Agaricus</taxon>
    </lineage>
</organism>
<sequence length="119" mass="13126">MERGITPLKSLLFIPFKVPFLEKVDKLLCLGLEWEIASAIDRCYHSAPLTSQVFVDEGEGSEALGFPKNLRFKSWSLSTLSKSIARSFAGKLLALIKTFDCDITSWSGALAGQLVCVWA</sequence>
<name>A0A1Q1M944_AGABI</name>
<proteinExistence type="predicted"/>
<protein>
    <submittedName>
        <fullName evidence="1">Uncharacterized protein</fullName>
    </submittedName>
</protein>
<evidence type="ECO:0000313" key="1">
    <source>
        <dbReference type="EMBL" id="AQM32748.1"/>
    </source>
</evidence>